<dbReference type="STRING" id="1513896.SAMN05660841_00910"/>
<accession>A0A1T5BYX3</accession>
<feature type="chain" id="PRO_5012323628" description="DUF4142 domain-containing protein" evidence="1">
    <location>
        <begin position="23"/>
        <end position="177"/>
    </location>
</feature>
<evidence type="ECO:0000313" key="2">
    <source>
        <dbReference type="EMBL" id="SKB52080.1"/>
    </source>
</evidence>
<dbReference type="OrthoDB" id="1191109at2"/>
<evidence type="ECO:0000256" key="1">
    <source>
        <dbReference type="SAM" id="SignalP"/>
    </source>
</evidence>
<feature type="signal peptide" evidence="1">
    <location>
        <begin position="1"/>
        <end position="22"/>
    </location>
</feature>
<sequence>MKQFRFIIFLLASLFFIACQSASPDKFFGQVVLNTNLIADFDPTTFGKRLQQETVEFPDIPSSKKNGDEAQQIVAMKIMSVEKAIKDIKDLNVSDEDAKVLQQQSVKLFETVLPVYKNEYTAYAKLCDTKGSDQEKQSLLQKVEKDHLTGVDELFESVYSLGKAYAEKHQLNVSWGN</sequence>
<dbReference type="RefSeq" id="WP_079641638.1">
    <property type="nucleotide sequence ID" value="NZ_FUZF01000003.1"/>
</dbReference>
<organism evidence="2 3">
    <name type="scientific">Sphingobacterium nematocida</name>
    <dbReference type="NCBI Taxonomy" id="1513896"/>
    <lineage>
        <taxon>Bacteria</taxon>
        <taxon>Pseudomonadati</taxon>
        <taxon>Bacteroidota</taxon>
        <taxon>Sphingobacteriia</taxon>
        <taxon>Sphingobacteriales</taxon>
        <taxon>Sphingobacteriaceae</taxon>
        <taxon>Sphingobacterium</taxon>
    </lineage>
</organism>
<evidence type="ECO:0000313" key="3">
    <source>
        <dbReference type="Proteomes" id="UP000190150"/>
    </source>
</evidence>
<dbReference type="PROSITE" id="PS51257">
    <property type="entry name" value="PROKAR_LIPOPROTEIN"/>
    <property type="match status" value="1"/>
</dbReference>
<reference evidence="3" key="1">
    <citation type="submission" date="2017-02" db="EMBL/GenBank/DDBJ databases">
        <authorList>
            <person name="Varghese N."/>
            <person name="Submissions S."/>
        </authorList>
    </citation>
    <scope>NUCLEOTIDE SEQUENCE [LARGE SCALE GENOMIC DNA]</scope>
    <source>
        <strain evidence="3">DSM 24091</strain>
    </source>
</reference>
<name>A0A1T5BYX3_9SPHI</name>
<dbReference type="EMBL" id="FUZF01000003">
    <property type="protein sequence ID" value="SKB52080.1"/>
    <property type="molecule type" value="Genomic_DNA"/>
</dbReference>
<dbReference type="AlphaFoldDB" id="A0A1T5BYX3"/>
<gene>
    <name evidence="2" type="ORF">SAMN05660841_00910</name>
</gene>
<proteinExistence type="predicted"/>
<protein>
    <recommendedName>
        <fullName evidence="4">DUF4142 domain-containing protein</fullName>
    </recommendedName>
</protein>
<keyword evidence="3" id="KW-1185">Reference proteome</keyword>
<keyword evidence="1" id="KW-0732">Signal</keyword>
<evidence type="ECO:0008006" key="4">
    <source>
        <dbReference type="Google" id="ProtNLM"/>
    </source>
</evidence>
<dbReference type="Proteomes" id="UP000190150">
    <property type="component" value="Unassembled WGS sequence"/>
</dbReference>